<dbReference type="AlphaFoldDB" id="C1MM18"/>
<name>C1MM18_MICPC</name>
<dbReference type="GeneID" id="9682300"/>
<protein>
    <submittedName>
        <fullName evidence="2">Predicted protein</fullName>
    </submittedName>
</protein>
<sequence length="217" mass="23130">MTREVARVRSRADETQRALMEEGALLQASTHRAAAVERTLRASLEEASSRRDALAREAFEATRATKELREEKEALVDELCSERNRGEALMVAAEALRAKRGWRGLFRRGGDGGGGGGEKTRGGRRAGAARASACRPPRVALDEALLPEISADASVGRAAADVARALGGDSVARGGETPDEAAIRRRLFYGIANAGEFSPNDVIDRLDSPGTAGCRQM</sequence>
<keyword evidence="3" id="KW-1185">Reference proteome</keyword>
<proteinExistence type="predicted"/>
<dbReference type="RefSeq" id="XP_003056861.1">
    <property type="nucleotide sequence ID" value="XM_003056815.1"/>
</dbReference>
<dbReference type="OrthoDB" id="48057at2759"/>
<evidence type="ECO:0000313" key="2">
    <source>
        <dbReference type="EMBL" id="EEH58506.1"/>
    </source>
</evidence>
<dbReference type="Proteomes" id="UP000001876">
    <property type="component" value="Unassembled WGS sequence"/>
</dbReference>
<accession>C1MM18</accession>
<organism evidence="3">
    <name type="scientific">Micromonas pusilla (strain CCMP1545)</name>
    <name type="common">Picoplanktonic green alga</name>
    <dbReference type="NCBI Taxonomy" id="564608"/>
    <lineage>
        <taxon>Eukaryota</taxon>
        <taxon>Viridiplantae</taxon>
        <taxon>Chlorophyta</taxon>
        <taxon>Mamiellophyceae</taxon>
        <taxon>Mamiellales</taxon>
        <taxon>Mamiellaceae</taxon>
        <taxon>Micromonas</taxon>
    </lineage>
</organism>
<dbReference type="EMBL" id="GG663737">
    <property type="protein sequence ID" value="EEH58506.1"/>
    <property type="molecule type" value="Genomic_DNA"/>
</dbReference>
<dbReference type="KEGG" id="mpp:MICPUCDRAFT_56366"/>
<gene>
    <name evidence="2" type="ORF">MICPUCDRAFT_56366</name>
</gene>
<reference evidence="2 3" key="1">
    <citation type="journal article" date="2009" name="Science">
        <title>Green evolution and dynamic adaptations revealed by genomes of the marine picoeukaryotes Micromonas.</title>
        <authorList>
            <person name="Worden A.Z."/>
            <person name="Lee J.H."/>
            <person name="Mock T."/>
            <person name="Rouze P."/>
            <person name="Simmons M.P."/>
            <person name="Aerts A.L."/>
            <person name="Allen A.E."/>
            <person name="Cuvelier M.L."/>
            <person name="Derelle E."/>
            <person name="Everett M.V."/>
            <person name="Foulon E."/>
            <person name="Grimwood J."/>
            <person name="Gundlach H."/>
            <person name="Henrissat B."/>
            <person name="Napoli C."/>
            <person name="McDonald S.M."/>
            <person name="Parker M.S."/>
            <person name="Rombauts S."/>
            <person name="Salamov A."/>
            <person name="Von Dassow P."/>
            <person name="Badger J.H."/>
            <person name="Coutinho P.M."/>
            <person name="Demir E."/>
            <person name="Dubchak I."/>
            <person name="Gentemann C."/>
            <person name="Eikrem W."/>
            <person name="Gready J.E."/>
            <person name="John U."/>
            <person name="Lanier W."/>
            <person name="Lindquist E.A."/>
            <person name="Lucas S."/>
            <person name="Mayer K.F."/>
            <person name="Moreau H."/>
            <person name="Not F."/>
            <person name="Otillar R."/>
            <person name="Panaud O."/>
            <person name="Pangilinan J."/>
            <person name="Paulsen I."/>
            <person name="Piegu B."/>
            <person name="Poliakov A."/>
            <person name="Robbens S."/>
            <person name="Schmutz J."/>
            <person name="Toulza E."/>
            <person name="Wyss T."/>
            <person name="Zelensky A."/>
            <person name="Zhou K."/>
            <person name="Armbrust E.V."/>
            <person name="Bhattacharya D."/>
            <person name="Goodenough U.W."/>
            <person name="Van de Peer Y."/>
            <person name="Grigoriev I.V."/>
        </authorList>
    </citation>
    <scope>NUCLEOTIDE SEQUENCE [LARGE SCALE GENOMIC DNA]</scope>
    <source>
        <strain evidence="2 3">CCMP1545</strain>
    </source>
</reference>
<evidence type="ECO:0000313" key="3">
    <source>
        <dbReference type="Proteomes" id="UP000001876"/>
    </source>
</evidence>
<evidence type="ECO:0000256" key="1">
    <source>
        <dbReference type="SAM" id="MobiDB-lite"/>
    </source>
</evidence>
<feature type="region of interest" description="Disordered" evidence="1">
    <location>
        <begin position="108"/>
        <end position="131"/>
    </location>
</feature>